<protein>
    <submittedName>
        <fullName evidence="3">Uncharacterized protein</fullName>
    </submittedName>
</protein>
<sequence>MRRSGAPSQVFGNMAKKPRFVPPGASLAGPPDPPVGTLLELEPLAPKLALGNVLNKVQRSLSAPAPPLALPVKAFSLAKSSPQAPGLSRALARVLGAADGKKNELEPEDPSFTEENTGDPAGESDMGGGVGCGGGTVNVAIETRYSWCRSNAFKCGEVLLVSFGFTLCMSKAEILVMKITDYKATKLLLTNDDGKNSQEHLVCHKRNAVN</sequence>
<feature type="region of interest" description="Disordered" evidence="1">
    <location>
        <begin position="99"/>
        <end position="128"/>
    </location>
</feature>
<dbReference type="Proteomes" id="UP001652741">
    <property type="component" value="Chromosome ssa02"/>
</dbReference>
<dbReference type="GeneID" id="123727915"/>
<proteinExistence type="predicted"/>
<gene>
    <name evidence="3" type="primary">LOC123727915</name>
</gene>
<accession>A0ABM3D688</accession>
<evidence type="ECO:0000313" key="3">
    <source>
        <dbReference type="RefSeq" id="XP_045554328.1"/>
    </source>
</evidence>
<keyword evidence="2" id="KW-1185">Reference proteome</keyword>
<evidence type="ECO:0000313" key="2">
    <source>
        <dbReference type="Proteomes" id="UP001652741"/>
    </source>
</evidence>
<name>A0ABM3D688_SALSA</name>
<feature type="compositionally biased region" description="Polar residues" evidence="1">
    <location>
        <begin position="1"/>
        <end position="11"/>
    </location>
</feature>
<organism evidence="2 3">
    <name type="scientific">Salmo salar</name>
    <name type="common">Atlantic salmon</name>
    <dbReference type="NCBI Taxonomy" id="8030"/>
    <lineage>
        <taxon>Eukaryota</taxon>
        <taxon>Metazoa</taxon>
        <taxon>Chordata</taxon>
        <taxon>Craniata</taxon>
        <taxon>Vertebrata</taxon>
        <taxon>Euteleostomi</taxon>
        <taxon>Actinopterygii</taxon>
        <taxon>Neopterygii</taxon>
        <taxon>Teleostei</taxon>
        <taxon>Protacanthopterygii</taxon>
        <taxon>Salmoniformes</taxon>
        <taxon>Salmonidae</taxon>
        <taxon>Salmoninae</taxon>
        <taxon>Salmo</taxon>
    </lineage>
</organism>
<dbReference type="RefSeq" id="XP_045554328.1">
    <property type="nucleotide sequence ID" value="XM_045698372.1"/>
</dbReference>
<feature type="region of interest" description="Disordered" evidence="1">
    <location>
        <begin position="1"/>
        <end position="34"/>
    </location>
</feature>
<evidence type="ECO:0000256" key="1">
    <source>
        <dbReference type="SAM" id="MobiDB-lite"/>
    </source>
</evidence>
<reference evidence="3" key="1">
    <citation type="submission" date="2025-08" db="UniProtKB">
        <authorList>
            <consortium name="RefSeq"/>
        </authorList>
    </citation>
    <scope>IDENTIFICATION</scope>
</reference>